<accession>A0A8S1AZA5</accession>
<evidence type="ECO:0000313" key="2">
    <source>
        <dbReference type="EMBL" id="CAB3251604.1"/>
    </source>
</evidence>
<protein>
    <submittedName>
        <fullName evidence="2">Uncharacterized protein</fullName>
    </submittedName>
</protein>
<feature type="compositionally biased region" description="Basic and acidic residues" evidence="1">
    <location>
        <begin position="104"/>
        <end position="116"/>
    </location>
</feature>
<dbReference type="PANTHER" id="PTHR10773:SF19">
    <property type="match status" value="1"/>
</dbReference>
<name>A0A8S1AZA5_ARCPL</name>
<evidence type="ECO:0000313" key="3">
    <source>
        <dbReference type="Proteomes" id="UP000494256"/>
    </source>
</evidence>
<dbReference type="PANTHER" id="PTHR10773">
    <property type="entry name" value="DNA-DIRECTED RNA POLYMERASES I, II, AND III SUBUNIT RPABC2"/>
    <property type="match status" value="1"/>
</dbReference>
<proteinExistence type="predicted"/>
<sequence length="223" mass="25724">MKIVPEMCVVGKDSNPYNEVENQDELESEPGALYANDLEESFNASFTAAEIQLLKTPLKDYETIVSETQEHAESMVVNKNKDDVLGVIAEDCRGHHGNTGRSLDQADKDGSREDINSYPRKEYHYCRASSSNEYLGGDLHLTVMYRQYKEWCHQKNKTIIKQGTYEHIFRNEFNIAFNKPKKDQRLLCLSSQNAVGEDKLRLTHAHNQHLKERDLCRLEKKQT</sequence>
<dbReference type="Proteomes" id="UP000494256">
    <property type="component" value="Unassembled WGS sequence"/>
</dbReference>
<feature type="region of interest" description="Disordered" evidence="1">
    <location>
        <begin position="96"/>
        <end position="116"/>
    </location>
</feature>
<organism evidence="2 3">
    <name type="scientific">Arctia plantaginis</name>
    <name type="common">Wood tiger moth</name>
    <name type="synonym">Phalaena plantaginis</name>
    <dbReference type="NCBI Taxonomy" id="874455"/>
    <lineage>
        <taxon>Eukaryota</taxon>
        <taxon>Metazoa</taxon>
        <taxon>Ecdysozoa</taxon>
        <taxon>Arthropoda</taxon>
        <taxon>Hexapoda</taxon>
        <taxon>Insecta</taxon>
        <taxon>Pterygota</taxon>
        <taxon>Neoptera</taxon>
        <taxon>Endopterygota</taxon>
        <taxon>Lepidoptera</taxon>
        <taxon>Glossata</taxon>
        <taxon>Ditrysia</taxon>
        <taxon>Noctuoidea</taxon>
        <taxon>Erebidae</taxon>
        <taxon>Arctiinae</taxon>
        <taxon>Arctia</taxon>
    </lineage>
</organism>
<gene>
    <name evidence="2" type="ORF">APLA_LOCUS13683</name>
</gene>
<reference evidence="2 3" key="1">
    <citation type="submission" date="2020-04" db="EMBL/GenBank/DDBJ databases">
        <authorList>
            <person name="Wallbank WR R."/>
            <person name="Pardo Diaz C."/>
            <person name="Kozak K."/>
            <person name="Martin S."/>
            <person name="Jiggins C."/>
            <person name="Moest M."/>
            <person name="Warren A I."/>
            <person name="Byers J.R.P. K."/>
            <person name="Montejo-Kovacevich G."/>
            <person name="Yen C E."/>
        </authorList>
    </citation>
    <scope>NUCLEOTIDE SEQUENCE [LARGE SCALE GENOMIC DNA]</scope>
</reference>
<evidence type="ECO:0000256" key="1">
    <source>
        <dbReference type="SAM" id="MobiDB-lite"/>
    </source>
</evidence>
<comment type="caution">
    <text evidence="2">The sequence shown here is derived from an EMBL/GenBank/DDBJ whole genome shotgun (WGS) entry which is preliminary data.</text>
</comment>
<dbReference type="EMBL" id="CADEBD010000360">
    <property type="protein sequence ID" value="CAB3251604.1"/>
    <property type="molecule type" value="Genomic_DNA"/>
</dbReference>
<dbReference type="OrthoDB" id="6781756at2759"/>
<dbReference type="AlphaFoldDB" id="A0A8S1AZA5"/>